<dbReference type="SUPFAM" id="SSF53756">
    <property type="entry name" value="UDP-Glycosyltransferase/glycogen phosphorylase"/>
    <property type="match status" value="1"/>
</dbReference>
<evidence type="ECO:0000256" key="3">
    <source>
        <dbReference type="ARBA" id="ARBA00020902"/>
    </source>
</evidence>
<keyword evidence="12" id="KW-1185">Reference proteome</keyword>
<dbReference type="Proteomes" id="UP000326061">
    <property type="component" value="Chromosome"/>
</dbReference>
<dbReference type="RefSeq" id="WP_152299187.1">
    <property type="nucleotide sequence ID" value="NZ_CP041166.1"/>
</dbReference>
<keyword evidence="7 11" id="KW-0808">Transferase</keyword>
<evidence type="ECO:0000256" key="8">
    <source>
        <dbReference type="ARBA" id="ARBA00023098"/>
    </source>
</evidence>
<reference evidence="12" key="1">
    <citation type="submission" date="2019-06" db="EMBL/GenBank/DDBJ databases">
        <title>Sulfurimonas gotlandica sp. nov., a chemoautotrophic and psychrotolerant epsilonproteobacterium isolated from a pelagic redoxcline, and an emended description of the genus Sulfurimonas.</title>
        <authorList>
            <person name="Wang S."/>
            <person name="Jiang L."/>
            <person name="Shao Z."/>
        </authorList>
    </citation>
    <scope>NUCLEOTIDE SEQUENCE [LARGE SCALE GENOMIC DNA]</scope>
    <source>
        <strain evidence="12">1-1N</strain>
    </source>
</reference>
<dbReference type="GO" id="GO:0009245">
    <property type="term" value="P:lipid A biosynthetic process"/>
    <property type="evidence" value="ECO:0007669"/>
    <property type="project" value="UniProtKB-UniRule"/>
</dbReference>
<gene>
    <name evidence="11" type="ORF">FJR47_04085</name>
</gene>
<comment type="catalytic activity">
    <reaction evidence="9">
        <text>a lipid X + a UDP-2-N,3-O-bis[(3R)-3-hydroxyacyl]-alpha-D-glucosamine = a lipid A disaccharide + UDP + H(+)</text>
        <dbReference type="Rhea" id="RHEA:67828"/>
        <dbReference type="ChEBI" id="CHEBI:15378"/>
        <dbReference type="ChEBI" id="CHEBI:58223"/>
        <dbReference type="ChEBI" id="CHEBI:137748"/>
        <dbReference type="ChEBI" id="CHEBI:176338"/>
        <dbReference type="ChEBI" id="CHEBI:176343"/>
        <dbReference type="EC" id="2.4.1.182"/>
    </reaction>
</comment>
<dbReference type="GO" id="GO:0008915">
    <property type="term" value="F:lipid-A-disaccharide synthase activity"/>
    <property type="evidence" value="ECO:0007669"/>
    <property type="project" value="UniProtKB-UniRule"/>
</dbReference>
<dbReference type="GO" id="GO:0016020">
    <property type="term" value="C:membrane"/>
    <property type="evidence" value="ECO:0007669"/>
    <property type="project" value="GOC"/>
</dbReference>
<accession>A0AAJ4A387</accession>
<evidence type="ECO:0000256" key="10">
    <source>
        <dbReference type="NCBIfam" id="TIGR00215"/>
    </source>
</evidence>
<evidence type="ECO:0000256" key="2">
    <source>
        <dbReference type="ARBA" id="ARBA00012687"/>
    </source>
</evidence>
<organism evidence="11 12">
    <name type="scientific">Sulfurimonas xiamenensis</name>
    <dbReference type="NCBI Taxonomy" id="2590021"/>
    <lineage>
        <taxon>Bacteria</taxon>
        <taxon>Pseudomonadati</taxon>
        <taxon>Campylobacterota</taxon>
        <taxon>Epsilonproteobacteria</taxon>
        <taxon>Campylobacterales</taxon>
        <taxon>Sulfurimonadaceae</taxon>
        <taxon>Sulfurimonas</taxon>
    </lineage>
</organism>
<dbReference type="EMBL" id="CP041166">
    <property type="protein sequence ID" value="QFR43124.1"/>
    <property type="molecule type" value="Genomic_DNA"/>
</dbReference>
<keyword evidence="6 11" id="KW-0328">Glycosyltransferase</keyword>
<dbReference type="InterPro" id="IPR003835">
    <property type="entry name" value="Glyco_trans_19"/>
</dbReference>
<comment type="function">
    <text evidence="1">Condensation of UDP-2,3-diacylglucosamine and 2,3-diacylglucosamine-1-phosphate to form lipid A disaccharide, a precursor of lipid A, a phosphorylated glycolipid that anchors the lipopolysaccharide to the outer membrane of the cell.</text>
</comment>
<evidence type="ECO:0000256" key="6">
    <source>
        <dbReference type="ARBA" id="ARBA00022676"/>
    </source>
</evidence>
<dbReference type="NCBIfam" id="TIGR00215">
    <property type="entry name" value="lpxB"/>
    <property type="match status" value="1"/>
</dbReference>
<dbReference type="PANTHER" id="PTHR30372">
    <property type="entry name" value="LIPID-A-DISACCHARIDE SYNTHASE"/>
    <property type="match status" value="1"/>
</dbReference>
<keyword evidence="4" id="KW-0444">Lipid biosynthesis</keyword>
<dbReference type="PANTHER" id="PTHR30372:SF4">
    <property type="entry name" value="LIPID-A-DISACCHARIDE SYNTHASE, MITOCHONDRIAL-RELATED"/>
    <property type="match status" value="1"/>
</dbReference>
<sequence>MKILVSALEHSANVHLKSLKKELSPNVEFVGIFDKELGESIIDLRSLAIMGFVDVIKKLRFFFKLNNQILDLAKDVDKVLLIDSSGFNLPLAKKIKKKYPHKEIIYYILPQAWAWKKKRIPILEKTIDHLASILPFEKEYYSKNAPITYVGHPLLDQIKEFKEKINSEVKHIAFMPGSRKGEIKKLMPIFAEVQKKLNVESTIVIPEHFCKEDIKELYGNLSGFKIAHDAHKTLIDADFAFICSGTATLEASLIGIPFVLSYIAKPLDYFIASKLVKLEYIGLGNIMFSKFQNRALHPEFIQDNVTVENLIKAYREYDRSRFLSDSKTLRAYLKHGSSKTVAKIIEDTHEN</sequence>
<dbReference type="EC" id="2.4.1.182" evidence="2 10"/>
<keyword evidence="5" id="KW-0441">Lipid A biosynthesis</keyword>
<evidence type="ECO:0000256" key="4">
    <source>
        <dbReference type="ARBA" id="ARBA00022516"/>
    </source>
</evidence>
<name>A0AAJ4A387_9BACT</name>
<proteinExistence type="predicted"/>
<evidence type="ECO:0000313" key="12">
    <source>
        <dbReference type="Proteomes" id="UP000326061"/>
    </source>
</evidence>
<dbReference type="AlphaFoldDB" id="A0AAJ4A387"/>
<evidence type="ECO:0000313" key="11">
    <source>
        <dbReference type="EMBL" id="QFR43124.1"/>
    </source>
</evidence>
<dbReference type="GO" id="GO:0005543">
    <property type="term" value="F:phospholipid binding"/>
    <property type="evidence" value="ECO:0007669"/>
    <property type="project" value="TreeGrafter"/>
</dbReference>
<protein>
    <recommendedName>
        <fullName evidence="3 10">Lipid-A-disaccharide synthase</fullName>
        <ecNumber evidence="2 10">2.4.1.182</ecNumber>
    </recommendedName>
</protein>
<evidence type="ECO:0000256" key="7">
    <source>
        <dbReference type="ARBA" id="ARBA00022679"/>
    </source>
</evidence>
<evidence type="ECO:0000256" key="9">
    <source>
        <dbReference type="ARBA" id="ARBA00048975"/>
    </source>
</evidence>
<keyword evidence="8" id="KW-0443">Lipid metabolism</keyword>
<dbReference type="KEGG" id="suln:FJR47_04085"/>
<dbReference type="Pfam" id="PF02684">
    <property type="entry name" value="LpxB"/>
    <property type="match status" value="1"/>
</dbReference>
<evidence type="ECO:0000256" key="5">
    <source>
        <dbReference type="ARBA" id="ARBA00022556"/>
    </source>
</evidence>
<evidence type="ECO:0000256" key="1">
    <source>
        <dbReference type="ARBA" id="ARBA00002056"/>
    </source>
</evidence>